<comment type="caution">
    <text evidence="1">The sequence shown here is derived from an EMBL/GenBank/DDBJ whole genome shotgun (WGS) entry which is preliminary data.</text>
</comment>
<dbReference type="AlphaFoldDB" id="A0A1F7IMP4"/>
<protein>
    <submittedName>
        <fullName evidence="1">Uncharacterized protein</fullName>
    </submittedName>
</protein>
<accession>A0A1F7IMP4</accession>
<reference evidence="1 2" key="1">
    <citation type="journal article" date="2016" name="Nat. Commun.">
        <title>Thousands of microbial genomes shed light on interconnected biogeochemical processes in an aquifer system.</title>
        <authorList>
            <person name="Anantharaman K."/>
            <person name="Brown C.T."/>
            <person name="Hug L.A."/>
            <person name="Sharon I."/>
            <person name="Castelle C.J."/>
            <person name="Probst A.J."/>
            <person name="Thomas B.C."/>
            <person name="Singh A."/>
            <person name="Wilkins M.J."/>
            <person name="Karaoz U."/>
            <person name="Brodie E.L."/>
            <person name="Williams K.H."/>
            <person name="Hubbard S.S."/>
            <person name="Banfield J.F."/>
        </authorList>
    </citation>
    <scope>NUCLEOTIDE SEQUENCE [LARGE SCALE GENOMIC DNA]</scope>
</reference>
<evidence type="ECO:0000313" key="2">
    <source>
        <dbReference type="Proteomes" id="UP000178040"/>
    </source>
</evidence>
<sequence>MTRSEARSFQYTLDSAVELETVFVFPVRKTIYTSLGRGEIIKHPITARRLEQKEQGLHIFQALTPVDIYVFKFHGERKLNPGSYFTAYSSQGRKIKV</sequence>
<evidence type="ECO:0000313" key="1">
    <source>
        <dbReference type="EMBL" id="OGK44635.1"/>
    </source>
</evidence>
<proteinExistence type="predicted"/>
<dbReference type="EMBL" id="MGAI01000025">
    <property type="protein sequence ID" value="OGK44635.1"/>
    <property type="molecule type" value="Genomic_DNA"/>
</dbReference>
<organism evidence="1 2">
    <name type="scientific">Candidatus Roizmanbacteria bacterium RIFCSPLOWO2_01_FULL_37_16</name>
    <dbReference type="NCBI Taxonomy" id="1802058"/>
    <lineage>
        <taxon>Bacteria</taxon>
        <taxon>Candidatus Roizmaniibacteriota</taxon>
    </lineage>
</organism>
<gene>
    <name evidence="1" type="ORF">A3B40_02830</name>
</gene>
<dbReference type="Proteomes" id="UP000178040">
    <property type="component" value="Unassembled WGS sequence"/>
</dbReference>
<name>A0A1F7IMP4_9BACT</name>